<feature type="compositionally biased region" description="Basic and acidic residues" evidence="5">
    <location>
        <begin position="808"/>
        <end position="831"/>
    </location>
</feature>
<dbReference type="InterPro" id="IPR011993">
    <property type="entry name" value="PH-like_dom_sf"/>
</dbReference>
<comment type="subcellular location">
    <subcellularLocation>
        <location evidence="1">Cell membrane</location>
        <topology evidence="1">Peripheral membrane protein</topology>
    </subcellularLocation>
</comment>
<dbReference type="GO" id="GO:0007165">
    <property type="term" value="P:signal transduction"/>
    <property type="evidence" value="ECO:0007669"/>
    <property type="project" value="InterPro"/>
</dbReference>
<dbReference type="CDD" id="cd13194">
    <property type="entry name" value="FERM_C_ERM"/>
    <property type="match status" value="1"/>
</dbReference>
<dbReference type="CDD" id="cd04402">
    <property type="entry name" value="RhoGAP_ARHGAP20"/>
    <property type="match status" value="1"/>
</dbReference>
<dbReference type="Pfam" id="PF09379">
    <property type="entry name" value="FERM_N"/>
    <property type="match status" value="1"/>
</dbReference>
<dbReference type="InterPro" id="IPR018979">
    <property type="entry name" value="FERM_N"/>
</dbReference>
<dbReference type="InterPro" id="IPR029071">
    <property type="entry name" value="Ubiquitin-like_domsf"/>
</dbReference>
<comment type="caution">
    <text evidence="8">The sequence shown here is derived from an EMBL/GenBank/DDBJ whole genome shotgun (WGS) entry which is preliminary data.</text>
</comment>
<dbReference type="Gene3D" id="3.10.20.90">
    <property type="entry name" value="Phosphatidylinositol 3-kinase Catalytic Subunit, Chain A, domain 1"/>
    <property type="match status" value="1"/>
</dbReference>
<keyword evidence="4" id="KW-0472">Membrane</keyword>
<dbReference type="PROSITE" id="PS50057">
    <property type="entry name" value="FERM_3"/>
    <property type="match status" value="1"/>
</dbReference>
<gene>
    <name evidence="8" type="primary">ezr</name>
    <name evidence="8" type="ORF">DAT39_000563</name>
</gene>
<dbReference type="InterPro" id="IPR046810">
    <property type="entry name" value="ERM_helical"/>
</dbReference>
<feature type="region of interest" description="Disordered" evidence="5">
    <location>
        <begin position="278"/>
        <end position="297"/>
    </location>
</feature>
<dbReference type="PROSITE" id="PS00661">
    <property type="entry name" value="FERM_2"/>
    <property type="match status" value="1"/>
</dbReference>
<feature type="compositionally biased region" description="Basic and acidic residues" evidence="5">
    <location>
        <begin position="620"/>
        <end position="637"/>
    </location>
</feature>
<dbReference type="InterPro" id="IPR041789">
    <property type="entry name" value="ERM_FERM_C"/>
</dbReference>
<dbReference type="EMBL" id="QNUK01000003">
    <property type="protein sequence ID" value="KAF5909710.1"/>
    <property type="molecule type" value="Genomic_DNA"/>
</dbReference>
<dbReference type="Gene3D" id="1.10.555.10">
    <property type="entry name" value="Rho GTPase activation protein"/>
    <property type="match status" value="1"/>
</dbReference>
<dbReference type="Pfam" id="PF20492">
    <property type="entry name" value="ERM_helical"/>
    <property type="match status" value="1"/>
</dbReference>
<dbReference type="Proteomes" id="UP000727407">
    <property type="component" value="Unassembled WGS sequence"/>
</dbReference>
<dbReference type="GO" id="GO:0005096">
    <property type="term" value="F:GTPase activator activity"/>
    <property type="evidence" value="ECO:0007669"/>
    <property type="project" value="UniProtKB-KW"/>
</dbReference>
<dbReference type="FunFam" id="2.30.29.30:FF:000003">
    <property type="entry name" value="Radixin isoform 1"/>
    <property type="match status" value="1"/>
</dbReference>
<dbReference type="InterPro" id="IPR019749">
    <property type="entry name" value="Band_41_domain"/>
</dbReference>
<dbReference type="InterPro" id="IPR035963">
    <property type="entry name" value="FERM_2"/>
</dbReference>
<dbReference type="OrthoDB" id="6018897at2759"/>
<evidence type="ECO:0000313" key="8">
    <source>
        <dbReference type="EMBL" id="KAF5909710.1"/>
    </source>
</evidence>
<dbReference type="InterPro" id="IPR000299">
    <property type="entry name" value="FERM_domain"/>
</dbReference>
<dbReference type="SMART" id="SM00295">
    <property type="entry name" value="B41"/>
    <property type="match status" value="1"/>
</dbReference>
<dbReference type="PANTHER" id="PTHR23281">
    <property type="entry name" value="MERLIN/MOESIN/EZRIN/RADIXIN"/>
    <property type="match status" value="1"/>
</dbReference>
<dbReference type="InterPro" id="IPR000198">
    <property type="entry name" value="RhoGAP_dom"/>
</dbReference>
<keyword evidence="2" id="KW-0343">GTPase activation</keyword>
<dbReference type="PRINTS" id="PR00935">
    <property type="entry name" value="BAND41"/>
</dbReference>
<dbReference type="SUPFAM" id="SSF47031">
    <property type="entry name" value="Second domain of FERM"/>
    <property type="match status" value="1"/>
</dbReference>
<accession>A0A8J4XGU5</accession>
<evidence type="ECO:0000259" key="6">
    <source>
        <dbReference type="PROSITE" id="PS50057"/>
    </source>
</evidence>
<evidence type="ECO:0000256" key="5">
    <source>
        <dbReference type="SAM" id="MobiDB-lite"/>
    </source>
</evidence>
<protein>
    <submittedName>
        <fullName evidence="8">Ezrin isoform X1</fullName>
    </submittedName>
</protein>
<dbReference type="InterPro" id="IPR000798">
    <property type="entry name" value="Ez/rad/moesin-like"/>
</dbReference>
<dbReference type="Pfam" id="PF09380">
    <property type="entry name" value="FERM_C"/>
    <property type="match status" value="1"/>
</dbReference>
<feature type="non-terminal residue" evidence="8">
    <location>
        <position position="1"/>
    </location>
</feature>
<evidence type="ECO:0000313" key="9">
    <source>
        <dbReference type="Proteomes" id="UP000727407"/>
    </source>
</evidence>
<dbReference type="Pfam" id="PF00373">
    <property type="entry name" value="FERM_M"/>
    <property type="match status" value="1"/>
</dbReference>
<keyword evidence="9" id="KW-1185">Reference proteome</keyword>
<evidence type="ECO:0000256" key="4">
    <source>
        <dbReference type="ARBA" id="ARBA00023136"/>
    </source>
</evidence>
<proteinExistence type="predicted"/>
<dbReference type="SUPFAM" id="SSF50729">
    <property type="entry name" value="PH domain-like"/>
    <property type="match status" value="1"/>
</dbReference>
<reference evidence="8" key="1">
    <citation type="submission" date="2020-07" db="EMBL/GenBank/DDBJ databases">
        <title>Clarias magur genome sequencing, assembly and annotation.</title>
        <authorList>
            <person name="Kushwaha B."/>
            <person name="Kumar R."/>
            <person name="Das P."/>
            <person name="Joshi C.G."/>
            <person name="Kumar D."/>
            <person name="Nagpure N.S."/>
            <person name="Pandey M."/>
            <person name="Agarwal S."/>
            <person name="Srivastava S."/>
            <person name="Singh M."/>
            <person name="Sahoo L."/>
            <person name="Jayasankar P."/>
            <person name="Meher P.K."/>
            <person name="Koringa P.G."/>
            <person name="Iquebal M.A."/>
            <person name="Das S.P."/>
            <person name="Bit A."/>
            <person name="Patnaik S."/>
            <person name="Patel N."/>
            <person name="Shah T.M."/>
            <person name="Hinsu A."/>
            <person name="Jena J.K."/>
        </authorList>
    </citation>
    <scope>NUCLEOTIDE SEQUENCE</scope>
    <source>
        <strain evidence="8">CIFAMagur01</strain>
        <tissue evidence="8">Testis</tissue>
    </source>
</reference>
<dbReference type="GO" id="GO:0035023">
    <property type="term" value="P:regulation of Rho protein signal transduction"/>
    <property type="evidence" value="ECO:0007669"/>
    <property type="project" value="InterPro"/>
</dbReference>
<dbReference type="Gene3D" id="1.20.5.450">
    <property type="match status" value="1"/>
</dbReference>
<dbReference type="PRINTS" id="PR00661">
    <property type="entry name" value="ERMFAMILY"/>
</dbReference>
<dbReference type="AlphaFoldDB" id="A0A8J4XGU5"/>
<feature type="domain" description="Rho-GAP" evidence="7">
    <location>
        <begin position="87"/>
        <end position="267"/>
    </location>
</feature>
<dbReference type="Gene3D" id="1.20.80.10">
    <property type="match status" value="1"/>
</dbReference>
<sequence>MKVLGGHVVTKSQSEGSTDLFIMPASAVHMNMGLPQYKQTYESKLANSSLTDNISRKRWRSLLQRVKRKQMEPGCATQLQRNSLFGQALSDVCEKNGNPPKSIMEILLALCKMGPYTEGVFRKAGNARALKEIKEQLNNGEEVDLKNKHVILLADLLKDFLRHLPGSLLMVDHYQAWMTAMQKQDLHERCTELKLVINTLPEPNIVLLKHVIVLLYHISANTDRNKMDSSSLAVCVSPNLLKTDNIETMKNVSGLTQFLIDNCCEIYGKDALTLLGDPEEDELSDNHDRHTTGRTMPKPVNVRVTTVDAELEFAIQSVTTGKQLFEQVVKTVGLREVWYFGLQYMDNKGYLTWLKLEKKVLSQDVKRETPLQFMFRAKYFPEDVDNELIQDITRKLFFLQVKDDILSDNVYCPPETAVLLASYSVQAKHGDFTKENHKSGYLTTERLLPQRVLEQHNLSKDQWEERIQVWHEEHSGMLKEDAMLEYLKIAQDLEMYGVNYFDIKNKKGTELWLGVDALGLNIYERNDKLTPKIGFPWSEIRNISFNDKKFVIKPIDKKAPDFVFYAPRLRINKRILQLCMGNHELYMQRRKPDTIEVQQMKAQAREEKHQKQMERSALLENEKKKRENIEKEKEQMEREKREMMLRLSQFEEKAKKAEKDLQMQLDRAVRLEDERRKVEQEAARLEAERQAALLAKEELARQAEDQMKNQEQLAAELAEYTAKISLLEDAKRAKEQEANQWQNRAKEAQNDLVKTREELHLMMAAPVPPPPPPPPPMVIADEVLVEDHDYHDENMRSYSADFQVEGIRNNRNEEDRLTEAEKNERVQRQLM</sequence>
<dbReference type="CDD" id="cd17187">
    <property type="entry name" value="FERM_F1_ERM"/>
    <property type="match status" value="1"/>
</dbReference>
<dbReference type="SUPFAM" id="SSF48350">
    <property type="entry name" value="GTPase activation domain, GAP"/>
    <property type="match status" value="1"/>
</dbReference>
<dbReference type="PROSITE" id="PS50238">
    <property type="entry name" value="RHOGAP"/>
    <property type="match status" value="1"/>
</dbReference>
<dbReference type="SMART" id="SM00324">
    <property type="entry name" value="RhoGAP"/>
    <property type="match status" value="1"/>
</dbReference>
<dbReference type="FunFam" id="1.20.5.450:FF:000001">
    <property type="entry name" value="radixin isoform X2"/>
    <property type="match status" value="1"/>
</dbReference>
<dbReference type="CDD" id="cd14473">
    <property type="entry name" value="FERM_B-lobe"/>
    <property type="match status" value="1"/>
</dbReference>
<dbReference type="InterPro" id="IPR047886">
    <property type="entry name" value="ARHGAP20-like_RhoGAP"/>
</dbReference>
<dbReference type="InterPro" id="IPR014352">
    <property type="entry name" value="FERM/acyl-CoA-bd_prot_sf"/>
</dbReference>
<feature type="region of interest" description="Disordered" evidence="5">
    <location>
        <begin position="807"/>
        <end position="831"/>
    </location>
</feature>
<dbReference type="Gene3D" id="2.30.29.30">
    <property type="entry name" value="Pleckstrin-homology domain (PH domain)/Phosphotyrosine-binding domain (PTB)"/>
    <property type="match status" value="1"/>
</dbReference>
<evidence type="ECO:0000259" key="7">
    <source>
        <dbReference type="PROSITE" id="PS50238"/>
    </source>
</evidence>
<dbReference type="InterPro" id="IPR019748">
    <property type="entry name" value="FERM_central"/>
</dbReference>
<dbReference type="SUPFAM" id="SSF54236">
    <property type="entry name" value="Ubiquitin-like"/>
    <property type="match status" value="1"/>
</dbReference>
<dbReference type="InterPro" id="IPR008936">
    <property type="entry name" value="Rho_GTPase_activation_prot"/>
</dbReference>
<feature type="region of interest" description="Disordered" evidence="5">
    <location>
        <begin position="606"/>
        <end position="637"/>
    </location>
</feature>
<evidence type="ECO:0000256" key="2">
    <source>
        <dbReference type="ARBA" id="ARBA00022468"/>
    </source>
</evidence>
<evidence type="ECO:0000256" key="1">
    <source>
        <dbReference type="ARBA" id="ARBA00004202"/>
    </source>
</evidence>
<keyword evidence="3" id="KW-1003">Cell membrane</keyword>
<dbReference type="SMART" id="SM01196">
    <property type="entry name" value="FERM_C"/>
    <property type="match status" value="1"/>
</dbReference>
<dbReference type="GO" id="GO:0003779">
    <property type="term" value="F:actin binding"/>
    <property type="evidence" value="ECO:0007669"/>
    <property type="project" value="InterPro"/>
</dbReference>
<evidence type="ECO:0000256" key="3">
    <source>
        <dbReference type="ARBA" id="ARBA00022475"/>
    </source>
</evidence>
<name>A0A8J4XGU5_CLAMG</name>
<dbReference type="FunFam" id="3.10.20.90:FF:000013">
    <property type="entry name" value="radixin isoform X1"/>
    <property type="match status" value="1"/>
</dbReference>
<organism evidence="8 9">
    <name type="scientific">Clarias magur</name>
    <name type="common">Asian catfish</name>
    <name type="synonym">Macropteronotus magur</name>
    <dbReference type="NCBI Taxonomy" id="1594786"/>
    <lineage>
        <taxon>Eukaryota</taxon>
        <taxon>Metazoa</taxon>
        <taxon>Chordata</taxon>
        <taxon>Craniata</taxon>
        <taxon>Vertebrata</taxon>
        <taxon>Euteleostomi</taxon>
        <taxon>Actinopterygii</taxon>
        <taxon>Neopterygii</taxon>
        <taxon>Teleostei</taxon>
        <taxon>Ostariophysi</taxon>
        <taxon>Siluriformes</taxon>
        <taxon>Clariidae</taxon>
        <taxon>Clarias</taxon>
    </lineage>
</organism>
<feature type="domain" description="FERM" evidence="6">
    <location>
        <begin position="300"/>
        <end position="590"/>
    </location>
</feature>
<dbReference type="Pfam" id="PF00620">
    <property type="entry name" value="RhoGAP"/>
    <property type="match status" value="1"/>
</dbReference>
<dbReference type="FunFam" id="1.20.80.10:FF:000002">
    <property type="entry name" value="radixin isoform X1"/>
    <property type="match status" value="1"/>
</dbReference>
<dbReference type="InterPro" id="IPR018980">
    <property type="entry name" value="FERM_PH-like_C"/>
</dbReference>
<dbReference type="InterPro" id="IPR011174">
    <property type="entry name" value="ERM"/>
</dbReference>
<dbReference type="GO" id="GO:0005886">
    <property type="term" value="C:plasma membrane"/>
    <property type="evidence" value="ECO:0007669"/>
    <property type="project" value="UniProtKB-SubCell"/>
</dbReference>
<dbReference type="InterPro" id="IPR019747">
    <property type="entry name" value="FERM_CS"/>
</dbReference>